<dbReference type="AlphaFoldDB" id="A0A9Q8WNZ1"/>
<dbReference type="RefSeq" id="XP_049151955.1">
    <property type="nucleotide sequence ID" value="XM_049294808.1"/>
</dbReference>
<sequence>MHLHIGLEADLALTLATPSAGGGNVVDRARDTMIGLCSELSWERVVVGMPSMRPCATLGMLVQSSACIRIMAAAVSSLSLIYSKYGLVTSTAATHFGITTSLGSFALLPTLLAASQKPPIHAMATLFVT</sequence>
<reference evidence="1" key="1">
    <citation type="journal article" date="2021" name="Mol. Plant Microbe Interact.">
        <title>Complete Genome Sequence of the Plant-Pathogenic Fungus Colletotrichum lupini.</title>
        <authorList>
            <person name="Baroncelli R."/>
            <person name="Pensec F."/>
            <person name="Da Lio D."/>
            <person name="Boufleur T."/>
            <person name="Vicente I."/>
            <person name="Sarrocco S."/>
            <person name="Picot A."/>
            <person name="Baraldi E."/>
            <person name="Sukno S."/>
            <person name="Thon M."/>
            <person name="Le Floch G."/>
        </authorList>
    </citation>
    <scope>NUCLEOTIDE SEQUENCE</scope>
    <source>
        <strain evidence="1">IMI 504893</strain>
    </source>
</reference>
<evidence type="ECO:0000313" key="1">
    <source>
        <dbReference type="EMBL" id="UQC90354.1"/>
    </source>
</evidence>
<evidence type="ECO:0000313" key="2">
    <source>
        <dbReference type="Proteomes" id="UP000830671"/>
    </source>
</evidence>
<dbReference type="GeneID" id="73349818"/>
<keyword evidence="2" id="KW-1185">Reference proteome</keyword>
<dbReference type="EMBL" id="CP019480">
    <property type="protein sequence ID" value="UQC90354.1"/>
    <property type="molecule type" value="Genomic_DNA"/>
</dbReference>
<accession>A0A9Q8WNZ1</accession>
<dbReference type="Proteomes" id="UP000830671">
    <property type="component" value="Chromosome 8"/>
</dbReference>
<protein>
    <submittedName>
        <fullName evidence="1">Uncharacterized protein</fullName>
    </submittedName>
</protein>
<proteinExistence type="predicted"/>
<gene>
    <name evidence="1" type="ORF">CLUP02_15884</name>
</gene>
<organism evidence="1 2">
    <name type="scientific">Colletotrichum lupini</name>
    <dbReference type="NCBI Taxonomy" id="145971"/>
    <lineage>
        <taxon>Eukaryota</taxon>
        <taxon>Fungi</taxon>
        <taxon>Dikarya</taxon>
        <taxon>Ascomycota</taxon>
        <taxon>Pezizomycotina</taxon>
        <taxon>Sordariomycetes</taxon>
        <taxon>Hypocreomycetidae</taxon>
        <taxon>Glomerellales</taxon>
        <taxon>Glomerellaceae</taxon>
        <taxon>Colletotrichum</taxon>
        <taxon>Colletotrichum acutatum species complex</taxon>
    </lineage>
</organism>
<dbReference type="KEGG" id="clup:CLUP02_15884"/>
<name>A0A9Q8WNZ1_9PEZI</name>